<dbReference type="InterPro" id="IPR000618">
    <property type="entry name" value="Insect_cuticle"/>
</dbReference>
<evidence type="ECO:0000256" key="3">
    <source>
        <dbReference type="SAM" id="MobiDB-lite"/>
    </source>
</evidence>
<keyword evidence="5" id="KW-1185">Reference proteome</keyword>
<feature type="region of interest" description="Disordered" evidence="3">
    <location>
        <begin position="192"/>
        <end position="232"/>
    </location>
</feature>
<name>A0A4C1XEQ8_EUMVA</name>
<protein>
    <submittedName>
        <fullName evidence="4">Cuticle protein 6</fullName>
    </submittedName>
</protein>
<dbReference type="EMBL" id="BGZK01000819">
    <property type="protein sequence ID" value="GBP61663.1"/>
    <property type="molecule type" value="Genomic_DNA"/>
</dbReference>
<keyword evidence="2" id="KW-0193">Cuticle</keyword>
<evidence type="ECO:0000313" key="4">
    <source>
        <dbReference type="EMBL" id="GBP61663.1"/>
    </source>
</evidence>
<dbReference type="AlphaFoldDB" id="A0A4C1XEQ8"/>
<dbReference type="Pfam" id="PF00379">
    <property type="entry name" value="Chitin_bind_4"/>
    <property type="match status" value="1"/>
</dbReference>
<keyword evidence="1" id="KW-0732">Signal</keyword>
<dbReference type="GO" id="GO:0042302">
    <property type="term" value="F:structural constituent of cuticle"/>
    <property type="evidence" value="ECO:0007669"/>
    <property type="project" value="UniProtKB-UniRule"/>
</dbReference>
<dbReference type="Proteomes" id="UP000299102">
    <property type="component" value="Unassembled WGS sequence"/>
</dbReference>
<comment type="caution">
    <text evidence="4">The sequence shown here is derived from an EMBL/GenBank/DDBJ whole genome shotgun (WGS) entry which is preliminary data.</text>
</comment>
<organism evidence="4 5">
    <name type="scientific">Eumeta variegata</name>
    <name type="common">Bagworm moth</name>
    <name type="synonym">Eumeta japonica</name>
    <dbReference type="NCBI Taxonomy" id="151549"/>
    <lineage>
        <taxon>Eukaryota</taxon>
        <taxon>Metazoa</taxon>
        <taxon>Ecdysozoa</taxon>
        <taxon>Arthropoda</taxon>
        <taxon>Hexapoda</taxon>
        <taxon>Insecta</taxon>
        <taxon>Pterygota</taxon>
        <taxon>Neoptera</taxon>
        <taxon>Endopterygota</taxon>
        <taxon>Lepidoptera</taxon>
        <taxon>Glossata</taxon>
        <taxon>Ditrysia</taxon>
        <taxon>Tineoidea</taxon>
        <taxon>Psychidae</taxon>
        <taxon>Oiketicinae</taxon>
        <taxon>Eumeta</taxon>
    </lineage>
</organism>
<reference evidence="4 5" key="1">
    <citation type="journal article" date="2019" name="Commun. Biol.">
        <title>The bagworm genome reveals a unique fibroin gene that provides high tensile strength.</title>
        <authorList>
            <person name="Kono N."/>
            <person name="Nakamura H."/>
            <person name="Ohtoshi R."/>
            <person name="Tomita M."/>
            <person name="Numata K."/>
            <person name="Arakawa K."/>
        </authorList>
    </citation>
    <scope>NUCLEOTIDE SEQUENCE [LARGE SCALE GENOMIC DNA]</scope>
</reference>
<gene>
    <name evidence="4" type="ORF">EVAR_43600_1</name>
</gene>
<evidence type="ECO:0000313" key="5">
    <source>
        <dbReference type="Proteomes" id="UP000299102"/>
    </source>
</evidence>
<evidence type="ECO:0000256" key="1">
    <source>
        <dbReference type="ARBA" id="ARBA00022729"/>
    </source>
</evidence>
<dbReference type="STRING" id="151549.A0A4C1XEQ8"/>
<proteinExistence type="predicted"/>
<accession>A0A4C1XEQ8</accession>
<evidence type="ECO:0000256" key="2">
    <source>
        <dbReference type="PROSITE-ProRule" id="PRU00497"/>
    </source>
</evidence>
<dbReference type="PROSITE" id="PS51155">
    <property type="entry name" value="CHIT_BIND_RR_2"/>
    <property type="match status" value="1"/>
</dbReference>
<sequence length="232" mass="25864">MKTLPFCSETYNQRESFSTKNERIVLCRTLMLAEKKIVTTGAAAPAPTLAPSSSFLKLDISPEEAAQYLASPPFSSPALAPHIETRPLVRWDSPQFRAADAGPTRGHYWRDGHEIQNTDDYVEDVYRAAQFHGQDGLGAYKYGYSAPESAKVEDRARTGRVEGAYTYVGGAGGPPQVEVRYWADHDGFHQEDNLPKVKLQPAQETEEVRRARLEHERAWHQAADAALHPNAQ</sequence>
<feature type="compositionally biased region" description="Basic and acidic residues" evidence="3">
    <location>
        <begin position="206"/>
        <end position="219"/>
    </location>
</feature>
<dbReference type="OrthoDB" id="8188035at2759"/>